<dbReference type="RefSeq" id="WP_109996839.1">
    <property type="nucleotide sequence ID" value="NZ_CP029619.1"/>
</dbReference>
<feature type="transmembrane region" description="Helical" evidence="2">
    <location>
        <begin position="164"/>
        <end position="183"/>
    </location>
</feature>
<dbReference type="PANTHER" id="PTHR43298">
    <property type="entry name" value="MULTIDRUG RESISTANCE PROTEIN NORM-RELATED"/>
    <property type="match status" value="1"/>
</dbReference>
<proteinExistence type="predicted"/>
<gene>
    <name evidence="3" type="primary">mdtK</name>
    <name evidence="3" type="ORF">DK880_00035</name>
</gene>
<feature type="transmembrane region" description="Helical" evidence="2">
    <location>
        <begin position="279"/>
        <end position="303"/>
    </location>
</feature>
<keyword evidence="1" id="KW-0813">Transport</keyword>
<sequence length="451" mass="50772">MLRHFSSIDRALVRGYLIRTYPIAFSILNTLAMEAINTIVITRMGICFAAYALCINALFNFFKKINTGISVSVSLLTARSMHKKNYRKATQILQHALFLNLFLASVFFLILVGYSFYLESSSKLPHPIDVGQRSYLLLLAIALIPSAVNTMIRRYLEGISREKIGLKLAFLTLIANIIFNFLLCGKSKVPFPGLKGVGISIVLSEMLTAIIGMSYIRHTLQLQGCTMRLQFNQISWRYIKAILSIGGPIGLQFGIEGGYLFLITFIIGKIGMEEQATHAIVFNICQLVTIFSIGLGISGAMYVAQQHRSHNICIVRKVALTACLMIELVSLITGCILLALGPYIFTFYKAEGRVNVFVCELINHLFLFQLFYSISHWGSSVLRGLNDKTFPLICSTFTQLIGISMCYFLILKNKWGINWGINGVWMTLILERMVLSLLLLMRFEWKTKTKT</sequence>
<feature type="transmembrane region" description="Helical" evidence="2">
    <location>
        <begin position="12"/>
        <end position="33"/>
    </location>
</feature>
<feature type="transmembrane region" description="Helical" evidence="2">
    <location>
        <begin position="354"/>
        <end position="372"/>
    </location>
</feature>
<feature type="transmembrane region" description="Helical" evidence="2">
    <location>
        <begin position="238"/>
        <end position="267"/>
    </location>
</feature>
<dbReference type="PANTHER" id="PTHR43298:SF2">
    <property type="entry name" value="FMN_FAD EXPORTER YEEO-RELATED"/>
    <property type="match status" value="1"/>
</dbReference>
<feature type="transmembrane region" description="Helical" evidence="2">
    <location>
        <begin position="39"/>
        <end position="62"/>
    </location>
</feature>
<dbReference type="KEGG" id="cher:DK880_00035"/>
<dbReference type="InterPro" id="IPR050222">
    <property type="entry name" value="MATE_MdtK"/>
</dbReference>
<reference evidence="3 4" key="1">
    <citation type="submission" date="2018-05" db="EMBL/GenBank/DDBJ databases">
        <title>Candidatus Cardinium hertigii Genome Assembly.</title>
        <authorList>
            <person name="Showmaker K.C."/>
            <person name="Walden K.O."/>
            <person name="Fields C.J."/>
            <person name="Lambert K.N."/>
            <person name="Hudson M.E."/>
        </authorList>
    </citation>
    <scope>NUCLEOTIDE SEQUENCE [LARGE SCALE GENOMIC DNA]</scope>
    <source>
        <strain evidence="4">cHgTN10</strain>
    </source>
</reference>
<dbReference type="GO" id="GO:0015297">
    <property type="term" value="F:antiporter activity"/>
    <property type="evidence" value="ECO:0007669"/>
    <property type="project" value="InterPro"/>
</dbReference>
<feature type="transmembrane region" description="Helical" evidence="2">
    <location>
        <begin position="423"/>
        <end position="441"/>
    </location>
</feature>
<protein>
    <submittedName>
        <fullName evidence="3">Multidrug resistance protein MdtK</fullName>
    </submittedName>
</protein>
<evidence type="ECO:0000313" key="4">
    <source>
        <dbReference type="Proteomes" id="UP000245872"/>
    </source>
</evidence>
<dbReference type="GO" id="GO:0005886">
    <property type="term" value="C:plasma membrane"/>
    <property type="evidence" value="ECO:0007669"/>
    <property type="project" value="TreeGrafter"/>
</dbReference>
<dbReference type="Pfam" id="PF01554">
    <property type="entry name" value="MatE"/>
    <property type="match status" value="2"/>
</dbReference>
<feature type="transmembrane region" description="Helical" evidence="2">
    <location>
        <begin position="92"/>
        <end position="114"/>
    </location>
</feature>
<feature type="transmembrane region" description="Helical" evidence="2">
    <location>
        <begin position="195"/>
        <end position="217"/>
    </location>
</feature>
<evidence type="ECO:0000256" key="1">
    <source>
        <dbReference type="ARBA" id="ARBA00022448"/>
    </source>
</evidence>
<feature type="transmembrane region" description="Helical" evidence="2">
    <location>
        <begin position="324"/>
        <end position="348"/>
    </location>
</feature>
<dbReference type="EMBL" id="CP029619">
    <property type="protein sequence ID" value="AWN81373.1"/>
    <property type="molecule type" value="Genomic_DNA"/>
</dbReference>
<dbReference type="GO" id="GO:0042910">
    <property type="term" value="F:xenobiotic transmembrane transporter activity"/>
    <property type="evidence" value="ECO:0007669"/>
    <property type="project" value="InterPro"/>
</dbReference>
<keyword evidence="2" id="KW-0472">Membrane</keyword>
<name>A0A2Z3L6S9_9BACT</name>
<dbReference type="InterPro" id="IPR002528">
    <property type="entry name" value="MATE_fam"/>
</dbReference>
<dbReference type="Proteomes" id="UP000245872">
    <property type="component" value="Chromosome"/>
</dbReference>
<keyword evidence="2" id="KW-1133">Transmembrane helix</keyword>
<keyword evidence="4" id="KW-1185">Reference proteome</keyword>
<organism evidence="3 4">
    <name type="scientific">Candidatus Cardinium hertigii</name>
    <dbReference type="NCBI Taxonomy" id="247481"/>
    <lineage>
        <taxon>Bacteria</taxon>
        <taxon>Pseudomonadati</taxon>
        <taxon>Bacteroidota</taxon>
        <taxon>Cytophagia</taxon>
        <taxon>Cytophagales</taxon>
        <taxon>Amoebophilaceae</taxon>
        <taxon>Candidatus Cardinium</taxon>
    </lineage>
</organism>
<accession>A0A2Z3L6S9</accession>
<dbReference type="AlphaFoldDB" id="A0A2Z3L6S9"/>
<evidence type="ECO:0000313" key="3">
    <source>
        <dbReference type="EMBL" id="AWN81373.1"/>
    </source>
</evidence>
<feature type="transmembrane region" description="Helical" evidence="2">
    <location>
        <begin position="134"/>
        <end position="152"/>
    </location>
</feature>
<keyword evidence="2" id="KW-0812">Transmembrane</keyword>
<feature type="transmembrane region" description="Helical" evidence="2">
    <location>
        <begin position="392"/>
        <end position="411"/>
    </location>
</feature>
<dbReference type="OrthoDB" id="9780160at2"/>
<evidence type="ECO:0000256" key="2">
    <source>
        <dbReference type="SAM" id="Phobius"/>
    </source>
</evidence>